<dbReference type="EMBL" id="JARAWC010000059">
    <property type="protein sequence ID" value="MDX2966426.1"/>
    <property type="molecule type" value="Genomic_DNA"/>
</dbReference>
<evidence type="ECO:0000313" key="1">
    <source>
        <dbReference type="EMBL" id="MDX2966426.1"/>
    </source>
</evidence>
<accession>A0AAP6ELA7</accession>
<sequence length="283" mass="29820">MFDRVHARARAKAGRVATAAGAAVLTGGLFTDFLTGPGIAAAAATAGIGLATNIKLWKAPSSAKATAFCVYASPHAGNALLLVGERLVPSGSSGWLLAQATVIAVWTGATWYIRPGRLARELVDEAVLQEIAEATKEAEQKAAEVVVRPVDPNESDAARWWRQEFAGEDGIAPNTVLLDYDRISKECVAVVLGSAQRGTPVPDISKSRLSAHLDVPEEQIEIGPVPGRGAGVRLLVLGPRPEPAESEKTAGGDEEVWKEIAATAMPGVELIEANTYEIRKELT</sequence>
<gene>
    <name evidence="1" type="ORF">PV399_42975</name>
</gene>
<dbReference type="AlphaFoldDB" id="A0AAP6ELA7"/>
<organism evidence="1 2">
    <name type="scientific">Streptomyces acidiscabies</name>
    <dbReference type="NCBI Taxonomy" id="42234"/>
    <lineage>
        <taxon>Bacteria</taxon>
        <taxon>Bacillati</taxon>
        <taxon>Actinomycetota</taxon>
        <taxon>Actinomycetes</taxon>
        <taxon>Kitasatosporales</taxon>
        <taxon>Streptomycetaceae</taxon>
        <taxon>Streptomyces</taxon>
    </lineage>
</organism>
<dbReference type="RefSeq" id="WP_010361189.1">
    <property type="nucleotide sequence ID" value="NZ_JAGJBY010000003.1"/>
</dbReference>
<dbReference type="Proteomes" id="UP001282288">
    <property type="component" value="Unassembled WGS sequence"/>
</dbReference>
<protein>
    <submittedName>
        <fullName evidence="1">Uncharacterized protein</fullName>
    </submittedName>
</protein>
<reference evidence="1" key="1">
    <citation type="journal article" date="2023" name="Microb. Genom.">
        <title>Mesoterricola silvestris gen. nov., sp. nov., Mesoterricola sediminis sp. nov., Geothrix oryzae sp. nov., Geothrix edaphica sp. nov., Geothrix rubra sp. nov., and Geothrix limicola sp. nov., six novel members of Acidobacteriota isolated from soils.</title>
        <authorList>
            <person name="Weisberg A.J."/>
            <person name="Pearce E."/>
            <person name="Kramer C.G."/>
            <person name="Chang J.H."/>
            <person name="Clarke C.R."/>
        </authorList>
    </citation>
    <scope>NUCLEOTIDE SEQUENCE</scope>
    <source>
        <strain evidence="1">NRRL_B-16521</strain>
    </source>
</reference>
<dbReference type="GeneID" id="69813914"/>
<comment type="caution">
    <text evidence="1">The sequence shown here is derived from an EMBL/GenBank/DDBJ whole genome shotgun (WGS) entry which is preliminary data.</text>
</comment>
<name>A0AAP6ELA7_9ACTN</name>
<proteinExistence type="predicted"/>
<evidence type="ECO:0000313" key="2">
    <source>
        <dbReference type="Proteomes" id="UP001282288"/>
    </source>
</evidence>